<keyword evidence="1" id="KW-0472">Membrane</keyword>
<dbReference type="EMBL" id="JACBPP010000008">
    <property type="protein sequence ID" value="KAF7999830.1"/>
    <property type="molecule type" value="Genomic_DNA"/>
</dbReference>
<evidence type="ECO:0000313" key="2">
    <source>
        <dbReference type="EMBL" id="KAF7999830.1"/>
    </source>
</evidence>
<keyword evidence="1" id="KW-0812">Transmembrane</keyword>
<accession>A0A8H7GMQ2</accession>
<protein>
    <submittedName>
        <fullName evidence="2">Uncharacterized protein</fullName>
    </submittedName>
</protein>
<proteinExistence type="predicted"/>
<keyword evidence="1" id="KW-1133">Transmembrane helix</keyword>
<evidence type="ECO:0000256" key="1">
    <source>
        <dbReference type="SAM" id="Phobius"/>
    </source>
</evidence>
<reference evidence="2" key="1">
    <citation type="submission" date="2020-10" db="EMBL/GenBank/DDBJ databases">
        <title>The Whole-Genome Sequence of Metschnikowia persimmonesis, a Novel Endophytic Yeast Species Isolated from Medicinal Plant Diospyros kaki Thumb.</title>
        <authorList>
            <person name="Rahmat E."/>
            <person name="Kang Y."/>
        </authorList>
    </citation>
    <scope>NUCLEOTIDE SEQUENCE</scope>
    <source>
        <strain evidence="2">KIOM G15050</strain>
    </source>
</reference>
<gene>
    <name evidence="2" type="ORF">HF325_005679</name>
</gene>
<evidence type="ECO:0000313" key="3">
    <source>
        <dbReference type="Proteomes" id="UP000649328"/>
    </source>
</evidence>
<dbReference type="Proteomes" id="UP000649328">
    <property type="component" value="Unassembled WGS sequence"/>
</dbReference>
<name>A0A8H7GMQ2_9ASCO</name>
<dbReference type="AlphaFoldDB" id="A0A8H7GMQ2"/>
<keyword evidence="3" id="KW-1185">Reference proteome</keyword>
<feature type="transmembrane region" description="Helical" evidence="1">
    <location>
        <begin position="54"/>
        <end position="73"/>
    </location>
</feature>
<sequence>MNGFTSIATSVTPTTTITATNNGTTATFLYPCMATTSGGCYVTKNAGASQKSGVSAGMWAFLILLVTSATAAMA</sequence>
<organism evidence="2 3">
    <name type="scientific">Metschnikowia pulcherrima</name>
    <dbReference type="NCBI Taxonomy" id="27326"/>
    <lineage>
        <taxon>Eukaryota</taxon>
        <taxon>Fungi</taxon>
        <taxon>Dikarya</taxon>
        <taxon>Ascomycota</taxon>
        <taxon>Saccharomycotina</taxon>
        <taxon>Pichiomycetes</taxon>
        <taxon>Metschnikowiaceae</taxon>
        <taxon>Metschnikowia</taxon>
    </lineage>
</organism>
<comment type="caution">
    <text evidence="2">The sequence shown here is derived from an EMBL/GenBank/DDBJ whole genome shotgun (WGS) entry which is preliminary data.</text>
</comment>